<name>A0ACA9T093_9GLOM</name>
<sequence length="42" mass="4841">SHRTNVHNIKGATPPRFGICINCKQYNSGVDFCDFQISREWT</sequence>
<dbReference type="EMBL" id="CAJVQC010179904">
    <property type="protein sequence ID" value="CAG8852084.1"/>
    <property type="molecule type" value="Genomic_DNA"/>
</dbReference>
<protein>
    <submittedName>
        <fullName evidence="1">25857_t:CDS:1</fullName>
    </submittedName>
</protein>
<organism evidence="1 2">
    <name type="scientific">Racocetra persica</name>
    <dbReference type="NCBI Taxonomy" id="160502"/>
    <lineage>
        <taxon>Eukaryota</taxon>
        <taxon>Fungi</taxon>
        <taxon>Fungi incertae sedis</taxon>
        <taxon>Mucoromycota</taxon>
        <taxon>Glomeromycotina</taxon>
        <taxon>Glomeromycetes</taxon>
        <taxon>Diversisporales</taxon>
        <taxon>Gigasporaceae</taxon>
        <taxon>Racocetra</taxon>
    </lineage>
</organism>
<dbReference type="Proteomes" id="UP000789920">
    <property type="component" value="Unassembled WGS sequence"/>
</dbReference>
<evidence type="ECO:0000313" key="2">
    <source>
        <dbReference type="Proteomes" id="UP000789920"/>
    </source>
</evidence>
<keyword evidence="2" id="KW-1185">Reference proteome</keyword>
<feature type="non-terminal residue" evidence="1">
    <location>
        <position position="42"/>
    </location>
</feature>
<proteinExistence type="predicted"/>
<comment type="caution">
    <text evidence="1">The sequence shown here is derived from an EMBL/GenBank/DDBJ whole genome shotgun (WGS) entry which is preliminary data.</text>
</comment>
<feature type="non-terminal residue" evidence="1">
    <location>
        <position position="1"/>
    </location>
</feature>
<reference evidence="1" key="1">
    <citation type="submission" date="2021-06" db="EMBL/GenBank/DDBJ databases">
        <authorList>
            <person name="Kallberg Y."/>
            <person name="Tangrot J."/>
            <person name="Rosling A."/>
        </authorList>
    </citation>
    <scope>NUCLEOTIDE SEQUENCE</scope>
    <source>
        <strain evidence="1">MA461A</strain>
    </source>
</reference>
<evidence type="ECO:0000313" key="1">
    <source>
        <dbReference type="EMBL" id="CAG8852084.1"/>
    </source>
</evidence>
<accession>A0ACA9T093</accession>
<gene>
    <name evidence="1" type="ORF">RPERSI_LOCUS36896</name>
</gene>